<dbReference type="AlphaFoldDB" id="G9YJS3"/>
<evidence type="ECO:0000313" key="4">
    <source>
        <dbReference type="Proteomes" id="UP000005481"/>
    </source>
</evidence>
<dbReference type="GO" id="GO:0006094">
    <property type="term" value="P:gluconeogenesis"/>
    <property type="evidence" value="ECO:0007669"/>
    <property type="project" value="InterPro"/>
</dbReference>
<dbReference type="STRING" id="861450.HMPREF0080_01927"/>
<keyword evidence="1" id="KW-0378">Hydrolase</keyword>
<dbReference type="Proteomes" id="UP000005481">
    <property type="component" value="Unassembled WGS sequence"/>
</dbReference>
<keyword evidence="4" id="KW-1185">Reference proteome</keyword>
<dbReference type="GO" id="GO:0042132">
    <property type="term" value="F:fructose 1,6-bisphosphate 1-phosphatase activity"/>
    <property type="evidence" value="ECO:0007669"/>
    <property type="project" value="InterPro"/>
</dbReference>
<dbReference type="PATRIC" id="fig|861450.3.peg.1781"/>
<gene>
    <name evidence="3" type="ORF">HMPREF0080_01927</name>
</gene>
<evidence type="ECO:0000313" key="3">
    <source>
        <dbReference type="EMBL" id="EHM38257.1"/>
    </source>
</evidence>
<dbReference type="eggNOG" id="COG3855">
    <property type="taxonomic scope" value="Bacteria"/>
</dbReference>
<dbReference type="InterPro" id="IPR009164">
    <property type="entry name" value="FBPtase_class3"/>
</dbReference>
<proteinExistence type="predicted"/>
<dbReference type="EMBL" id="AGCJ01000083">
    <property type="protein sequence ID" value="EHM38257.1"/>
    <property type="molecule type" value="Genomic_DNA"/>
</dbReference>
<comment type="caution">
    <text evidence="3">The sequence shown here is derived from an EMBL/GenBank/DDBJ whole genome shotgun (WGS) entry which is preliminary data.</text>
</comment>
<sequence length="207" mass="23888">MDLLARRAFEKRDEYSLDYMWYLWCGYDSPMSGRIVKTLERSYIADESTWKEPQNPYYTFNRQERECVRILHEFGIDSPQGHIINGHTPVKVKKGESPIRADGRGICIDGGFCRAYQGSTGIAGYTLIFNSHGLRLKSHYPFTDVDSVLTSNVDILSDSVQVELEPKRVMIGDTDTGKKILQTIEDLKCLLAAYRQGYIFEHPYREW</sequence>
<dbReference type="Pfam" id="PF06874">
    <property type="entry name" value="FBPase_2"/>
    <property type="match status" value="1"/>
</dbReference>
<dbReference type="HOGENOM" id="CLU_028392_1_0_9"/>
<name>G9YJS3_9FIRM</name>
<evidence type="ECO:0000256" key="2">
    <source>
        <dbReference type="ARBA" id="ARBA00023211"/>
    </source>
</evidence>
<evidence type="ECO:0008006" key="5">
    <source>
        <dbReference type="Google" id="ProtNLM"/>
    </source>
</evidence>
<organism evidence="3 4">
    <name type="scientific">Anaeroglobus geminatus F0357</name>
    <dbReference type="NCBI Taxonomy" id="861450"/>
    <lineage>
        <taxon>Bacteria</taxon>
        <taxon>Bacillati</taxon>
        <taxon>Bacillota</taxon>
        <taxon>Negativicutes</taxon>
        <taxon>Veillonellales</taxon>
        <taxon>Veillonellaceae</taxon>
        <taxon>Anaeroglobus</taxon>
    </lineage>
</organism>
<protein>
    <recommendedName>
        <fullName evidence="5">Fructose-1,6-bisphosphatase</fullName>
    </recommendedName>
</protein>
<keyword evidence="2" id="KW-0464">Manganese</keyword>
<evidence type="ECO:0000256" key="1">
    <source>
        <dbReference type="ARBA" id="ARBA00022801"/>
    </source>
</evidence>
<accession>G9YJS3</accession>
<reference evidence="3 4" key="1">
    <citation type="submission" date="2011-08" db="EMBL/GenBank/DDBJ databases">
        <authorList>
            <person name="Weinstock G."/>
            <person name="Sodergren E."/>
            <person name="Clifton S."/>
            <person name="Fulton L."/>
            <person name="Fulton B."/>
            <person name="Courtney L."/>
            <person name="Fronick C."/>
            <person name="Harrison M."/>
            <person name="Strong C."/>
            <person name="Farmer C."/>
            <person name="Delahaunty K."/>
            <person name="Markovic C."/>
            <person name="Hall O."/>
            <person name="Minx P."/>
            <person name="Tomlinson C."/>
            <person name="Mitreva M."/>
            <person name="Hou S."/>
            <person name="Chen J."/>
            <person name="Wollam A."/>
            <person name="Pepin K.H."/>
            <person name="Johnson M."/>
            <person name="Bhonagiri V."/>
            <person name="Zhang X."/>
            <person name="Suruliraj S."/>
            <person name="Warren W."/>
            <person name="Chinwalla A."/>
            <person name="Mardis E.R."/>
            <person name="Wilson R.K."/>
        </authorList>
    </citation>
    <scope>NUCLEOTIDE SEQUENCE [LARGE SCALE GENOMIC DNA]</scope>
    <source>
        <strain evidence="3 4">F0357</strain>
    </source>
</reference>